<dbReference type="Proteomes" id="UP000290682">
    <property type="component" value="Unassembled WGS sequence"/>
</dbReference>
<comment type="subcellular location">
    <subcellularLocation>
        <location evidence="1 11">Cell outer membrane</location>
        <topology evidence="1 11">Multi-pass membrane protein</topology>
    </subcellularLocation>
</comment>
<evidence type="ECO:0000256" key="11">
    <source>
        <dbReference type="PROSITE-ProRule" id="PRU01360"/>
    </source>
</evidence>
<dbReference type="NCBIfam" id="TIGR01785">
    <property type="entry name" value="TonB-hemin"/>
    <property type="match status" value="1"/>
</dbReference>
<dbReference type="PROSITE" id="PS52016">
    <property type="entry name" value="TONB_DEPENDENT_REC_3"/>
    <property type="match status" value="1"/>
</dbReference>
<keyword evidence="5 11" id="KW-0812">Transmembrane</keyword>
<dbReference type="Pfam" id="PF00593">
    <property type="entry name" value="TonB_dep_Rec_b-barrel"/>
    <property type="match status" value="1"/>
</dbReference>
<feature type="region of interest" description="Disordered" evidence="13">
    <location>
        <begin position="212"/>
        <end position="242"/>
    </location>
</feature>
<evidence type="ECO:0000256" key="3">
    <source>
        <dbReference type="ARBA" id="ARBA00022448"/>
    </source>
</evidence>
<evidence type="ECO:0000313" key="18">
    <source>
        <dbReference type="Proteomes" id="UP000290682"/>
    </source>
</evidence>
<name>A0ABY0FDF2_9NEIS</name>
<feature type="region of interest" description="Disordered" evidence="13">
    <location>
        <begin position="270"/>
        <end position="290"/>
    </location>
</feature>
<dbReference type="InterPro" id="IPR036942">
    <property type="entry name" value="Beta-barrel_TonB_sf"/>
</dbReference>
<dbReference type="InterPro" id="IPR012910">
    <property type="entry name" value="Plug_dom"/>
</dbReference>
<proteinExistence type="inferred from homology"/>
<keyword evidence="8 11" id="KW-0472">Membrane</keyword>
<evidence type="ECO:0000256" key="14">
    <source>
        <dbReference type="SAM" id="SignalP"/>
    </source>
</evidence>
<protein>
    <submittedName>
        <fullName evidence="17">TonB-dependent hemoglobin/transferrin/lactoferrin family receptor</fullName>
    </submittedName>
</protein>
<keyword evidence="10 11" id="KW-0998">Cell outer membrane</keyword>
<evidence type="ECO:0000259" key="15">
    <source>
        <dbReference type="Pfam" id="PF00593"/>
    </source>
</evidence>
<keyword evidence="9 17" id="KW-0675">Receptor</keyword>
<evidence type="ECO:0000256" key="5">
    <source>
        <dbReference type="ARBA" id="ARBA00022692"/>
    </source>
</evidence>
<dbReference type="PANTHER" id="PTHR30069">
    <property type="entry name" value="TONB-DEPENDENT OUTER MEMBRANE RECEPTOR"/>
    <property type="match status" value="1"/>
</dbReference>
<feature type="domain" description="TonB-dependent receptor-like beta-barrel" evidence="15">
    <location>
        <begin position="258"/>
        <end position="690"/>
    </location>
</feature>
<dbReference type="InterPro" id="IPR039426">
    <property type="entry name" value="TonB-dep_rcpt-like"/>
</dbReference>
<feature type="signal peptide" evidence="14">
    <location>
        <begin position="1"/>
        <end position="21"/>
    </location>
</feature>
<gene>
    <name evidence="17" type="ORF">EBB06_13670</name>
</gene>
<dbReference type="SUPFAM" id="SSF56935">
    <property type="entry name" value="Porins"/>
    <property type="match status" value="1"/>
</dbReference>
<evidence type="ECO:0000256" key="7">
    <source>
        <dbReference type="ARBA" id="ARBA00023077"/>
    </source>
</evidence>
<dbReference type="InterPro" id="IPR000531">
    <property type="entry name" value="Beta-barrel_TonB"/>
</dbReference>
<evidence type="ECO:0000256" key="1">
    <source>
        <dbReference type="ARBA" id="ARBA00004571"/>
    </source>
</evidence>
<evidence type="ECO:0000256" key="13">
    <source>
        <dbReference type="SAM" id="MobiDB-lite"/>
    </source>
</evidence>
<evidence type="ECO:0000256" key="10">
    <source>
        <dbReference type="ARBA" id="ARBA00023237"/>
    </source>
</evidence>
<evidence type="ECO:0000256" key="12">
    <source>
        <dbReference type="RuleBase" id="RU003357"/>
    </source>
</evidence>
<keyword evidence="18" id="KW-1185">Reference proteome</keyword>
<evidence type="ECO:0000256" key="6">
    <source>
        <dbReference type="ARBA" id="ARBA00022729"/>
    </source>
</evidence>
<evidence type="ECO:0000256" key="9">
    <source>
        <dbReference type="ARBA" id="ARBA00023170"/>
    </source>
</evidence>
<dbReference type="NCBIfam" id="TIGR01786">
    <property type="entry name" value="TonB-hemlactrns"/>
    <property type="match status" value="1"/>
</dbReference>
<feature type="domain" description="TonB-dependent receptor plug" evidence="16">
    <location>
        <begin position="47"/>
        <end position="154"/>
    </location>
</feature>
<accession>A0ABY0FDF2</accession>
<dbReference type="EMBL" id="REGR01000015">
    <property type="protein sequence ID" value="RXZ42092.1"/>
    <property type="molecule type" value="Genomic_DNA"/>
</dbReference>
<reference evidence="17 18" key="1">
    <citation type="submission" date="2018-10" db="EMBL/GenBank/DDBJ databases">
        <title>Draft genome of Fastidiocella sp. strain 375T, a bacterium isolated from a karstic cave dripping water.</title>
        <authorList>
            <person name="Coelho C."/>
            <person name="Verissimo A."/>
            <person name="Tiago I."/>
        </authorList>
    </citation>
    <scope>NUCLEOTIDE SEQUENCE [LARGE SCALE GENOMIC DNA]</scope>
    <source>
        <strain evidence="17 18">CAVE-375</strain>
    </source>
</reference>
<dbReference type="RefSeq" id="WP_129213709.1">
    <property type="nucleotide sequence ID" value="NZ_REGR01000015.1"/>
</dbReference>
<keyword evidence="4 11" id="KW-1134">Transmembrane beta strand</keyword>
<evidence type="ECO:0000256" key="8">
    <source>
        <dbReference type="ARBA" id="ARBA00023136"/>
    </source>
</evidence>
<evidence type="ECO:0000256" key="2">
    <source>
        <dbReference type="ARBA" id="ARBA00009810"/>
    </source>
</evidence>
<comment type="caution">
    <text evidence="17">The sequence shown here is derived from an EMBL/GenBank/DDBJ whole genome shotgun (WGS) entry which is preliminary data.</text>
</comment>
<feature type="compositionally biased region" description="Polar residues" evidence="13">
    <location>
        <begin position="220"/>
        <end position="230"/>
    </location>
</feature>
<keyword evidence="7 12" id="KW-0798">TonB box</keyword>
<feature type="region of interest" description="Disordered" evidence="13">
    <location>
        <begin position="450"/>
        <end position="470"/>
    </location>
</feature>
<dbReference type="InterPro" id="IPR010949">
    <property type="entry name" value="TonB_Hb/transfer/lactofer_rcpt"/>
</dbReference>
<dbReference type="Pfam" id="PF07715">
    <property type="entry name" value="Plug"/>
    <property type="match status" value="1"/>
</dbReference>
<dbReference type="Gene3D" id="2.40.170.20">
    <property type="entry name" value="TonB-dependent receptor, beta-barrel domain"/>
    <property type="match status" value="1"/>
</dbReference>
<keyword evidence="3 11" id="KW-0813">Transport</keyword>
<organism evidence="17 18">
    <name type="scientific">Crenobacter cavernae</name>
    <dbReference type="NCBI Taxonomy" id="2290923"/>
    <lineage>
        <taxon>Bacteria</taxon>
        <taxon>Pseudomonadati</taxon>
        <taxon>Pseudomonadota</taxon>
        <taxon>Betaproteobacteria</taxon>
        <taxon>Neisseriales</taxon>
        <taxon>Neisseriaceae</taxon>
        <taxon>Crenobacter</taxon>
    </lineage>
</organism>
<dbReference type="CDD" id="cd01347">
    <property type="entry name" value="ligand_gated_channel"/>
    <property type="match status" value="1"/>
</dbReference>
<evidence type="ECO:0000313" key="17">
    <source>
        <dbReference type="EMBL" id="RXZ42092.1"/>
    </source>
</evidence>
<keyword evidence="6 14" id="KW-0732">Signal</keyword>
<dbReference type="Gene3D" id="2.170.130.10">
    <property type="entry name" value="TonB-dependent receptor, plug domain"/>
    <property type="match status" value="1"/>
</dbReference>
<evidence type="ECO:0000259" key="16">
    <source>
        <dbReference type="Pfam" id="PF07715"/>
    </source>
</evidence>
<feature type="chain" id="PRO_5046131233" evidence="14">
    <location>
        <begin position="22"/>
        <end position="728"/>
    </location>
</feature>
<comment type="similarity">
    <text evidence="2 11 12">Belongs to the TonB-dependent receptor family.</text>
</comment>
<sequence>MPSDRLFVAGLCLTASLPALADTSANLSPDLPVVTVTATRTATPLEKAAPNISVIGQDTLSATTGGHLEDLFRYEPGVSVNNDPTRRGNGDLVIRGMSGNRILTQVDGVRMPDVYSANKAAISGRDLVEPWHLEQVEIARGPISSLFGANAMGGLVRFETLSPEGVIGVEKPVAGLVRGAFGDGSDATAGHARLAVGGERWAALFAHTQRREHEADNFGTDDSQGSTASAARTRPNPATIRTDSTLAKLQFKPAAGHRVELTLDQYHRRNDTEVHTSRSATVNDFDADDSNRRDRVSLGYRYVSPDADSGLTGASAQLYHQTLDNHEKTRENRSGNTVTRFDDNRFAQRLSGFDGQLEWRHAFGDVSHKILAGLELSRTDTERLRDRLQVNKLTGATTKVVAGETYPQKSFPDTQTQAVGAFVQDEIGLGRRWTLIPGLRWDGYRMTPQPDALSRANQNRAPEPGKLSDSAFSPRLATSFKTDDHWTLFASAGMGFRMPPFDAVTNAFINPMFGYELRPNANLEPERSTGIELGAKAGYASFDLALNLFATRYRNFIDNVQLAGATPSLPGVPQVFQAQNLDKVETRGVELNGAWRFAPGFTLRNALSIARGDVSSADRPLDSIAPPTLVTGLRYDYRNVSIEPVWTLVAKKKRVSNDAYFKAPGYGRLDLLARWQVNKHVTTRLNLSNVTDQKHWNWADVAQRNNGATIDLYSAARRAAAVSVDVAF</sequence>
<evidence type="ECO:0000256" key="4">
    <source>
        <dbReference type="ARBA" id="ARBA00022452"/>
    </source>
</evidence>
<dbReference type="PANTHER" id="PTHR30069:SF29">
    <property type="entry name" value="HEMOGLOBIN AND HEMOGLOBIN-HAPTOGLOBIN-BINDING PROTEIN 1-RELATED"/>
    <property type="match status" value="1"/>
</dbReference>
<dbReference type="InterPro" id="IPR011276">
    <property type="entry name" value="TonB_haem/Hb_rcpt"/>
</dbReference>
<dbReference type="InterPro" id="IPR037066">
    <property type="entry name" value="Plug_dom_sf"/>
</dbReference>